<dbReference type="GO" id="GO:0030163">
    <property type="term" value="P:protein catabolic process"/>
    <property type="evidence" value="ECO:0007669"/>
    <property type="project" value="UniProtKB-ARBA"/>
</dbReference>
<dbReference type="Pfam" id="PF00651">
    <property type="entry name" value="BTB"/>
    <property type="match status" value="1"/>
</dbReference>
<organism evidence="3 4">
    <name type="scientific">Strongyloides venezuelensis</name>
    <name type="common">Threadworm</name>
    <dbReference type="NCBI Taxonomy" id="75913"/>
    <lineage>
        <taxon>Eukaryota</taxon>
        <taxon>Metazoa</taxon>
        <taxon>Ecdysozoa</taxon>
        <taxon>Nematoda</taxon>
        <taxon>Chromadorea</taxon>
        <taxon>Rhabditida</taxon>
        <taxon>Tylenchina</taxon>
        <taxon>Panagrolaimomorpha</taxon>
        <taxon>Strongyloidoidea</taxon>
        <taxon>Strongyloididae</taxon>
        <taxon>Strongyloides</taxon>
    </lineage>
</organism>
<proteinExistence type="predicted"/>
<dbReference type="SMART" id="SM00225">
    <property type="entry name" value="BTB"/>
    <property type="match status" value="1"/>
</dbReference>
<dbReference type="PROSITE" id="PS50097">
    <property type="entry name" value="BTB"/>
    <property type="match status" value="1"/>
</dbReference>
<dbReference type="AlphaFoldDB" id="A0A0K0F516"/>
<feature type="domain" description="MATH" evidence="2">
    <location>
        <begin position="22"/>
        <end position="151"/>
    </location>
</feature>
<dbReference type="PANTHER" id="PTHR24413">
    <property type="entry name" value="SPECKLE-TYPE POZ PROTEIN"/>
    <property type="match status" value="1"/>
</dbReference>
<reference evidence="4" key="2">
    <citation type="submission" date="2015-08" db="UniProtKB">
        <authorList>
            <consortium name="WormBaseParasite"/>
        </authorList>
    </citation>
    <scope>IDENTIFICATION</scope>
</reference>
<dbReference type="Gene3D" id="3.30.710.10">
    <property type="entry name" value="Potassium Channel Kv1.1, Chain A"/>
    <property type="match status" value="1"/>
</dbReference>
<dbReference type="Proteomes" id="UP000035680">
    <property type="component" value="Unassembled WGS sequence"/>
</dbReference>
<dbReference type="WBParaSite" id="SVE_0390600.1">
    <property type="protein sequence ID" value="SVE_0390600.1"/>
    <property type="gene ID" value="SVE_0390600"/>
</dbReference>
<evidence type="ECO:0000259" key="2">
    <source>
        <dbReference type="PROSITE" id="PS50144"/>
    </source>
</evidence>
<accession>A0A0K0F516</accession>
<dbReference type="InterPro" id="IPR011333">
    <property type="entry name" value="SKP1/BTB/POZ_sf"/>
</dbReference>
<feature type="domain" description="BTB" evidence="1">
    <location>
        <begin position="190"/>
        <end position="252"/>
    </location>
</feature>
<dbReference type="InterPro" id="IPR008974">
    <property type="entry name" value="TRAF-like"/>
</dbReference>
<evidence type="ECO:0000259" key="1">
    <source>
        <dbReference type="PROSITE" id="PS50097"/>
    </source>
</evidence>
<name>A0A0K0F516_STRVS</name>
<evidence type="ECO:0000313" key="4">
    <source>
        <dbReference type="WBParaSite" id="SVE_0390600.1"/>
    </source>
</evidence>
<dbReference type="InterPro" id="IPR000210">
    <property type="entry name" value="BTB/POZ_dom"/>
</dbReference>
<dbReference type="SUPFAM" id="SSF49599">
    <property type="entry name" value="TRAF domain-like"/>
    <property type="match status" value="1"/>
</dbReference>
<dbReference type="PROSITE" id="PS50144">
    <property type="entry name" value="MATH"/>
    <property type="match status" value="1"/>
</dbReference>
<sequence length="319" mass="36818">MSLIKTSTESDEVASPKKNIVRDSFIWPIEKFSLNQFAVDKKRESPLFQSKRNNTMKWQLRIHKKEAKNEEYVSLSLLLDNVNHIEVTALCSFYVLGSDGGEKHKKVMKIQKFNETNTICTNHQFLKSNLLHNDDNNELLPNGNLILGCEIFYYCGWINTVGLQTNNDIKKSMNLLSNDMADMLQSTMFSDCAINVRDSQIKVHKCVIASRSKVFKSLLTEGGCKFAPNVIEMNSFRLEVVEEMVNYLYTGKSPNMDEMALELFEIGHKYELEQLKSMAEESLLYNLSIRNVCDYLTHSRLYSSKVLEEFCLRFIHLNC</sequence>
<evidence type="ECO:0000313" key="3">
    <source>
        <dbReference type="Proteomes" id="UP000035680"/>
    </source>
</evidence>
<dbReference type="Gene3D" id="2.60.210.10">
    <property type="entry name" value="Apoptosis, Tumor Necrosis Factor Receptor Associated Protein 2, Chain A"/>
    <property type="match status" value="1"/>
</dbReference>
<dbReference type="Pfam" id="PF22486">
    <property type="entry name" value="MATH_2"/>
    <property type="match status" value="1"/>
</dbReference>
<keyword evidence="3" id="KW-1185">Reference proteome</keyword>
<dbReference type="InterPro" id="IPR002083">
    <property type="entry name" value="MATH/TRAF_dom"/>
</dbReference>
<dbReference type="STRING" id="75913.A0A0K0F516"/>
<dbReference type="SUPFAM" id="SSF54695">
    <property type="entry name" value="POZ domain"/>
    <property type="match status" value="1"/>
</dbReference>
<reference evidence="3" key="1">
    <citation type="submission" date="2014-07" db="EMBL/GenBank/DDBJ databases">
        <authorList>
            <person name="Martin A.A"/>
            <person name="De Silva N."/>
        </authorList>
    </citation>
    <scope>NUCLEOTIDE SEQUENCE</scope>
</reference>
<protein>
    <submittedName>
        <fullName evidence="4">Speckle-type POZ protein (inferred by orthology to a human protein)</fullName>
    </submittedName>
</protein>